<dbReference type="GO" id="GO:0016706">
    <property type="term" value="F:2-oxoglutarate-dependent dioxygenase activity"/>
    <property type="evidence" value="ECO:0007669"/>
    <property type="project" value="UniProtKB-ARBA"/>
</dbReference>
<accession>A0A9J6A227</accession>
<dbReference type="OrthoDB" id="288590at2759"/>
<name>A0A9J6A227_SOLCO</name>
<dbReference type="EMBL" id="JACXVP010000003">
    <property type="protein sequence ID" value="KAG5618585.1"/>
    <property type="molecule type" value="Genomic_DNA"/>
</dbReference>
<dbReference type="PANTHER" id="PTHR47990">
    <property type="entry name" value="2-OXOGLUTARATE (2OG) AND FE(II)-DEPENDENT OXYGENASE SUPERFAMILY PROTEIN-RELATED"/>
    <property type="match status" value="1"/>
</dbReference>
<reference evidence="5 6" key="1">
    <citation type="submission" date="2020-09" db="EMBL/GenBank/DDBJ databases">
        <title>De no assembly of potato wild relative species, Solanum commersonii.</title>
        <authorList>
            <person name="Cho K."/>
        </authorList>
    </citation>
    <scope>NUCLEOTIDE SEQUENCE [LARGE SCALE GENOMIC DNA]</scope>
    <source>
        <strain evidence="5">LZ3.2</strain>
        <tissue evidence="5">Leaf</tissue>
    </source>
</reference>
<keyword evidence="1" id="KW-0479">Metal-binding</keyword>
<dbReference type="InterPro" id="IPR050231">
    <property type="entry name" value="Iron_ascorbate_oxido_reductase"/>
</dbReference>
<dbReference type="InterPro" id="IPR044861">
    <property type="entry name" value="IPNS-like_FE2OG_OXY"/>
</dbReference>
<keyword evidence="3" id="KW-0408">Iron</keyword>
<feature type="domain" description="Fe2OG dioxygenase" evidence="4">
    <location>
        <begin position="441"/>
        <end position="539"/>
    </location>
</feature>
<dbReference type="InterPro" id="IPR005123">
    <property type="entry name" value="Oxoglu/Fe-dep_dioxygenase_dom"/>
</dbReference>
<feature type="domain" description="Fe2OG dioxygenase" evidence="4">
    <location>
        <begin position="180"/>
        <end position="278"/>
    </location>
</feature>
<keyword evidence="2" id="KW-0847">Vitamin C</keyword>
<evidence type="ECO:0000256" key="1">
    <source>
        <dbReference type="ARBA" id="ARBA00022723"/>
    </source>
</evidence>
<dbReference type="GO" id="GO:0002238">
    <property type="term" value="P:response to molecule of fungal origin"/>
    <property type="evidence" value="ECO:0007669"/>
    <property type="project" value="UniProtKB-ARBA"/>
</dbReference>
<dbReference type="GO" id="GO:0009805">
    <property type="term" value="P:coumarin biosynthetic process"/>
    <property type="evidence" value="ECO:0007669"/>
    <property type="project" value="UniProtKB-ARBA"/>
</dbReference>
<dbReference type="InterPro" id="IPR027443">
    <property type="entry name" value="IPNS-like_sf"/>
</dbReference>
<dbReference type="GO" id="GO:0031418">
    <property type="term" value="F:L-ascorbic acid binding"/>
    <property type="evidence" value="ECO:0007669"/>
    <property type="project" value="UniProtKB-KW"/>
</dbReference>
<dbReference type="Gene3D" id="2.60.120.330">
    <property type="entry name" value="B-lactam Antibiotic, Isopenicillin N Synthase, Chain"/>
    <property type="match status" value="2"/>
</dbReference>
<organism evidence="5 6">
    <name type="scientific">Solanum commersonii</name>
    <name type="common">Commerson's wild potato</name>
    <name type="synonym">Commerson's nightshade</name>
    <dbReference type="NCBI Taxonomy" id="4109"/>
    <lineage>
        <taxon>Eukaryota</taxon>
        <taxon>Viridiplantae</taxon>
        <taxon>Streptophyta</taxon>
        <taxon>Embryophyta</taxon>
        <taxon>Tracheophyta</taxon>
        <taxon>Spermatophyta</taxon>
        <taxon>Magnoliopsida</taxon>
        <taxon>eudicotyledons</taxon>
        <taxon>Gunneridae</taxon>
        <taxon>Pentapetalae</taxon>
        <taxon>asterids</taxon>
        <taxon>lamiids</taxon>
        <taxon>Solanales</taxon>
        <taxon>Solanaceae</taxon>
        <taxon>Solanoideae</taxon>
        <taxon>Solaneae</taxon>
        <taxon>Solanum</taxon>
    </lineage>
</organism>
<comment type="caution">
    <text evidence="5">The sequence shown here is derived from an EMBL/GenBank/DDBJ whole genome shotgun (WGS) entry which is preliminary data.</text>
</comment>
<sequence length="602" mass="68378">MPDALSSHDVIQNKTKNDIEEKIKENINMASFDIPTIDVSPFFKSDENEEGTKKAMEHIREACVSYGFFQIVNHGIPSDLLSRTIDMYKTFFACSDEEKLSVPNNYLKSTPNSAETFEHLWFRFPFSGFNNCRSITPHFKKVLEEMVSHFTKLGVVLEGIISECLGLPPDFLSNYRNDRSRDSLMGLHYFPATEDDNTGKPAHEDPGCFTILYQDEIGGLQVHKDDQWIPIAPSKDKLVVNIGDVIQVLSNNKFKSATHKVVRPSETNRYSYVFFYNVQGDNNMANSLMPIVDLSPFFLGDEDGERKAREVIHEACSRYGFFQIVNHGVPLDLMSRALKLSKSFFECPVEEKMNCSPLPGAPFPAGYNRKPNPSYEFAEYLVMLHPGSTFNVFPANHPQLREVMGDLFNQFAKIGAILESILSESLGLPPSTLQEFNNERNSDVLTALYYLPATENEKMGINSHRDVGCITFVLQDEVGGLEVQKDGKWIPVTPNKGALVVNIGIVLQVLTNDKYKSPNHRVMRPNGRSRNSFSFFYNVSRGKWLEPLSYFTKQIDEKPNYQGFIYSDYLQKRNENKLKRAAGLEEDLGLSHFSLTRSIENH</sequence>
<protein>
    <recommendedName>
        <fullName evidence="4">Fe2OG dioxygenase domain-containing protein</fullName>
    </recommendedName>
</protein>
<dbReference type="SUPFAM" id="SSF51197">
    <property type="entry name" value="Clavaminate synthase-like"/>
    <property type="match status" value="2"/>
</dbReference>
<evidence type="ECO:0000313" key="5">
    <source>
        <dbReference type="EMBL" id="KAG5618585.1"/>
    </source>
</evidence>
<evidence type="ECO:0000256" key="2">
    <source>
        <dbReference type="ARBA" id="ARBA00022896"/>
    </source>
</evidence>
<evidence type="ECO:0000256" key="3">
    <source>
        <dbReference type="ARBA" id="ARBA00023004"/>
    </source>
</evidence>
<dbReference type="Pfam" id="PF14226">
    <property type="entry name" value="DIOX_N"/>
    <property type="match status" value="2"/>
</dbReference>
<dbReference type="InterPro" id="IPR026992">
    <property type="entry name" value="DIOX_N"/>
</dbReference>
<dbReference type="Proteomes" id="UP000824120">
    <property type="component" value="Chromosome 3"/>
</dbReference>
<gene>
    <name evidence="5" type="ORF">H5410_018409</name>
</gene>
<dbReference type="GO" id="GO:0046872">
    <property type="term" value="F:metal ion binding"/>
    <property type="evidence" value="ECO:0007669"/>
    <property type="project" value="UniProtKB-KW"/>
</dbReference>
<dbReference type="Pfam" id="PF03171">
    <property type="entry name" value="2OG-FeII_Oxy"/>
    <property type="match status" value="2"/>
</dbReference>
<dbReference type="PROSITE" id="PS51471">
    <property type="entry name" value="FE2OG_OXY"/>
    <property type="match status" value="2"/>
</dbReference>
<evidence type="ECO:0000313" key="6">
    <source>
        <dbReference type="Proteomes" id="UP000824120"/>
    </source>
</evidence>
<dbReference type="AlphaFoldDB" id="A0A9J6A227"/>
<evidence type="ECO:0000259" key="4">
    <source>
        <dbReference type="PROSITE" id="PS51471"/>
    </source>
</evidence>
<proteinExistence type="predicted"/>
<keyword evidence="6" id="KW-1185">Reference proteome</keyword>